<evidence type="ECO:0000313" key="2">
    <source>
        <dbReference type="EMBL" id="PQQ65930.1"/>
    </source>
</evidence>
<dbReference type="InterPro" id="IPR012337">
    <property type="entry name" value="RNaseH-like_sf"/>
</dbReference>
<dbReference type="EMBL" id="NEMB01000003">
    <property type="protein sequence ID" value="PQQ65930.1"/>
    <property type="molecule type" value="Genomic_DNA"/>
</dbReference>
<dbReference type="PROSITE" id="PS50994">
    <property type="entry name" value="INTEGRASE"/>
    <property type="match status" value="1"/>
</dbReference>
<dbReference type="InterPro" id="IPR036397">
    <property type="entry name" value="RNaseH_sf"/>
</dbReference>
<dbReference type="OrthoDB" id="9794201at2"/>
<evidence type="ECO:0000259" key="1">
    <source>
        <dbReference type="PROSITE" id="PS50994"/>
    </source>
</evidence>
<dbReference type="SUPFAM" id="SSF53098">
    <property type="entry name" value="Ribonuclease H-like"/>
    <property type="match status" value="1"/>
</dbReference>
<dbReference type="Gene3D" id="3.30.420.10">
    <property type="entry name" value="Ribonuclease H-like superfamily/Ribonuclease H"/>
    <property type="match status" value="1"/>
</dbReference>
<protein>
    <recommendedName>
        <fullName evidence="1">Integrase catalytic domain-containing protein</fullName>
    </recommendedName>
</protein>
<name>A0A2S8R807_9FIRM</name>
<dbReference type="AlphaFoldDB" id="A0A2S8R807"/>
<sequence length="152" mass="17635">MVWGFNVWNLHTGRGIPSLLYTDNGKIYRSQQFEFMCADVGCALIHSKPFVAHSRGKIERFFLTVRKRFLSQLNMNKIKSLEEPVFIYYEGKKIGEALQVNFHDNAHMKRRGRPKNSELIVDLQNNEVSVTHADMPKSKQTISFKTIMEGEK</sequence>
<feature type="domain" description="Integrase catalytic" evidence="1">
    <location>
        <begin position="1"/>
        <end position="122"/>
    </location>
</feature>
<dbReference type="InterPro" id="IPR001584">
    <property type="entry name" value="Integrase_cat-core"/>
</dbReference>
<organism evidence="2 3">
    <name type="scientific">Acetivibrio saccincola</name>
    <dbReference type="NCBI Taxonomy" id="1677857"/>
    <lineage>
        <taxon>Bacteria</taxon>
        <taxon>Bacillati</taxon>
        <taxon>Bacillota</taxon>
        <taxon>Clostridia</taxon>
        <taxon>Eubacteriales</taxon>
        <taxon>Oscillospiraceae</taxon>
        <taxon>Acetivibrio</taxon>
    </lineage>
</organism>
<gene>
    <name evidence="2" type="ORF">B9R14_03550</name>
</gene>
<dbReference type="GO" id="GO:0003676">
    <property type="term" value="F:nucleic acid binding"/>
    <property type="evidence" value="ECO:0007669"/>
    <property type="project" value="InterPro"/>
</dbReference>
<dbReference type="GO" id="GO:0015074">
    <property type="term" value="P:DNA integration"/>
    <property type="evidence" value="ECO:0007669"/>
    <property type="project" value="InterPro"/>
</dbReference>
<accession>A0A2S8R807</accession>
<comment type="caution">
    <text evidence="2">The sequence shown here is derived from an EMBL/GenBank/DDBJ whole genome shotgun (WGS) entry which is preliminary data.</text>
</comment>
<evidence type="ECO:0000313" key="3">
    <source>
        <dbReference type="Proteomes" id="UP000239720"/>
    </source>
</evidence>
<dbReference type="Proteomes" id="UP000239720">
    <property type="component" value="Unassembled WGS sequence"/>
</dbReference>
<proteinExistence type="predicted"/>
<reference evidence="2 3" key="1">
    <citation type="journal article" date="2018" name="Syst. Appl. Microbiol.">
        <title>Characterization and high-quality draft genome sequence of Herbivorax saccincola A7, an anaerobic, alkaliphilic, thermophilic, cellulolytic, and xylanolytic bacterium.</title>
        <authorList>
            <person name="Aikawa S."/>
            <person name="Baramee S."/>
            <person name="Sermsathanaswadi J."/>
            <person name="Thianheng P."/>
            <person name="Tachaapaikoon C."/>
            <person name="Shikata A."/>
            <person name="Waeonukul R."/>
            <person name="Pason P."/>
            <person name="Ratanakhanokchai K."/>
            <person name="Kosugi A."/>
        </authorList>
    </citation>
    <scope>NUCLEOTIDE SEQUENCE [LARGE SCALE GENOMIC DNA]</scope>
    <source>
        <strain evidence="2 3">A7</strain>
    </source>
</reference>